<dbReference type="EMBL" id="CASHSV030000024">
    <property type="protein sequence ID" value="CAJ2638850.1"/>
    <property type="molecule type" value="Genomic_DNA"/>
</dbReference>
<name>A0ACB0J3F8_TRIPR</name>
<gene>
    <name evidence="1" type="ORF">MILVUS5_LOCUS8986</name>
</gene>
<accession>A0ACB0J3F8</accession>
<sequence>MEGRDELLSHLKHVRVLLDGLVSSRVADSFRTTRLDVSLLKKLKTILLKHQAILQQQIYYGRDGGYWPNLLEYNVFNEVRYLLNKIVNEAVEYETLTPTSHVFKSRSSLFKRLIHYKLQTSIERLEFLSSTTSSDDSSIQLPSLSISVKLLLDRLDSTELVHNFRRTKLDVSLLENLKITLQDLETTYHDAEEKQITNLIGGHWLHMLRNVVFEFGYFFDEINTQALQSREEAEYQTQTATSQVLKNLSSPFKRFNGVTNSKFQKLIERLEFVSSRAHDQFGCFYSISDWNETPTFSVFDDESSIYGRDGDIEKLKHLLLSTDGDSKIGIISIVGIEGIGKTTLAKLLYDDPEVSDKFELKVWAHVSEYVDETILDDLNTYRNDTSDVNNIYPKFLLVLDEVRDARSINWTLLINIFGVGETGSRIIITTQDERVAPSMQTFEPTMQTFLFVHYLRPLESEHCWSLLARHAFAACNDQPQFNLEDIGREIANKCFGSPFAAIALGDILRTKFSLEYWKFVLESDLWVLTGHDVYPFIQLSYHYLSTPLKQCFAYCSIFPKKSILAKNMVVQLWIAEGLVESSIDQEKVGEEYFDVLVSRSLINQRSIGGDEAHFQMHDLIHDLATEVSSPYCINMDEHNLHDKVQNLSYNRGICDSYNKFDKLYGLKGLHTFIALPSQEKLPLCLLSNKVVHDLLPTMKQLCVLSLSSYKSITEIPNSIGNLLYLRYLNLSRTKIERLPSETCKLYNLQFLLLAGCRRLIELPEDIGKLVNLIHLDVSDTALREMPVQIAKLENLQTLSDFVVGKYNYGLKLSELGKFSHLHGKLSISQIQNVNEPFEADQANMKMKERIDELSLEWDYGSTVPDSQVQSVQLVIEHLQPSTNLKSLTIKGYRGIRFPNWLGDSLFGSMVYLKISNCDDCLWLPPVGQLHNLKELIIEGMPLVESIGIEFYGNDGSSFQPFPSLETLHFEDMQEWEEWNLIGGTATQFPSLKTLSLSKCPKLRVGNIADKLSSLNELKLRECPLLVQSMPLSDRVFRQLMFPLNSLRQLTIDGFRSPMFFPTDGLPKTLKFLIISNCENLEFLPNEYLHNYTSLEELKISYSCNSMISFTLGALPVLRSLFIEGCINLKSILIAEDASEKSLSFLRSIKIWDCNQLDSFPPGGLATPNLAYIALWKCEKLHSLPEAMNSLTGLQEMEIDNLPNLQSLVIDDLPSSLQELTVGSVGGIMWNTEPTWEHLTCLSVLRINGNDTVNALMVPLLPSSLVTLCICGLGDTSFNGKWLQHLTSLQNLEIVNAPKLKLLPKEGLPSSLSVLSMTRCPLLEASLRRKQGKEWRKIAQIPAIIIDDEMIT</sequence>
<keyword evidence="2" id="KW-1185">Reference proteome</keyword>
<proteinExistence type="predicted"/>
<dbReference type="Proteomes" id="UP001177021">
    <property type="component" value="Unassembled WGS sequence"/>
</dbReference>
<evidence type="ECO:0000313" key="1">
    <source>
        <dbReference type="EMBL" id="CAJ2638850.1"/>
    </source>
</evidence>
<reference evidence="1" key="1">
    <citation type="submission" date="2023-10" db="EMBL/GenBank/DDBJ databases">
        <authorList>
            <person name="Rodriguez Cubillos JULIANA M."/>
            <person name="De Vega J."/>
        </authorList>
    </citation>
    <scope>NUCLEOTIDE SEQUENCE</scope>
</reference>
<protein>
    <submittedName>
        <fullName evidence="1">Uncharacterized protein</fullName>
    </submittedName>
</protein>
<organism evidence="1 2">
    <name type="scientific">Trifolium pratense</name>
    <name type="common">Red clover</name>
    <dbReference type="NCBI Taxonomy" id="57577"/>
    <lineage>
        <taxon>Eukaryota</taxon>
        <taxon>Viridiplantae</taxon>
        <taxon>Streptophyta</taxon>
        <taxon>Embryophyta</taxon>
        <taxon>Tracheophyta</taxon>
        <taxon>Spermatophyta</taxon>
        <taxon>Magnoliopsida</taxon>
        <taxon>eudicotyledons</taxon>
        <taxon>Gunneridae</taxon>
        <taxon>Pentapetalae</taxon>
        <taxon>rosids</taxon>
        <taxon>fabids</taxon>
        <taxon>Fabales</taxon>
        <taxon>Fabaceae</taxon>
        <taxon>Papilionoideae</taxon>
        <taxon>50 kb inversion clade</taxon>
        <taxon>NPAAA clade</taxon>
        <taxon>Hologalegina</taxon>
        <taxon>IRL clade</taxon>
        <taxon>Trifolieae</taxon>
        <taxon>Trifolium</taxon>
    </lineage>
</organism>
<evidence type="ECO:0000313" key="2">
    <source>
        <dbReference type="Proteomes" id="UP001177021"/>
    </source>
</evidence>
<comment type="caution">
    <text evidence="1">The sequence shown here is derived from an EMBL/GenBank/DDBJ whole genome shotgun (WGS) entry which is preliminary data.</text>
</comment>